<feature type="compositionally biased region" description="Acidic residues" evidence="3">
    <location>
        <begin position="171"/>
        <end position="182"/>
    </location>
</feature>
<dbReference type="PANTHER" id="PTHR23138:SF142">
    <property type="entry name" value="RAN-BINDING PROTEIN 3B-RELATED"/>
    <property type="match status" value="1"/>
</dbReference>
<protein>
    <submittedName>
        <fullName evidence="5">Unplaced genomic scaffold scaffold_147, whole genome shotgun sequence</fullName>
    </submittedName>
</protein>
<comment type="subcellular location">
    <subcellularLocation>
        <location evidence="1">Nucleus</location>
    </subcellularLocation>
</comment>
<dbReference type="EMBL" id="KN824969">
    <property type="protein sequence ID" value="KIK96772.1"/>
    <property type="molecule type" value="Genomic_DNA"/>
</dbReference>
<dbReference type="Gene3D" id="2.30.29.30">
    <property type="entry name" value="Pleckstrin-homology domain (PH domain)/Phosphotyrosine-binding domain (PTB)"/>
    <property type="match status" value="1"/>
</dbReference>
<dbReference type="GO" id="GO:0005634">
    <property type="term" value="C:nucleus"/>
    <property type="evidence" value="ECO:0007669"/>
    <property type="project" value="UniProtKB-SubCell"/>
</dbReference>
<dbReference type="STRING" id="930991.A0A0D0DG25"/>
<dbReference type="InParanoid" id="A0A0D0DG25"/>
<keyword evidence="2" id="KW-0539">Nucleus</keyword>
<evidence type="ECO:0000313" key="5">
    <source>
        <dbReference type="EMBL" id="KIK96772.1"/>
    </source>
</evidence>
<feature type="compositionally biased region" description="Polar residues" evidence="3">
    <location>
        <begin position="374"/>
        <end position="390"/>
    </location>
</feature>
<feature type="compositionally biased region" description="Acidic residues" evidence="3">
    <location>
        <begin position="130"/>
        <end position="139"/>
    </location>
</feature>
<accession>A0A0D0DG25</accession>
<evidence type="ECO:0000256" key="2">
    <source>
        <dbReference type="ARBA" id="ARBA00023242"/>
    </source>
</evidence>
<reference evidence="5 6" key="1">
    <citation type="submission" date="2014-04" db="EMBL/GenBank/DDBJ databases">
        <authorList>
            <consortium name="DOE Joint Genome Institute"/>
            <person name="Kuo A."/>
            <person name="Kohler A."/>
            <person name="Jargeat P."/>
            <person name="Nagy L.G."/>
            <person name="Floudas D."/>
            <person name="Copeland A."/>
            <person name="Barry K.W."/>
            <person name="Cichocki N."/>
            <person name="Veneault-Fourrey C."/>
            <person name="LaButti K."/>
            <person name="Lindquist E.A."/>
            <person name="Lipzen A."/>
            <person name="Lundell T."/>
            <person name="Morin E."/>
            <person name="Murat C."/>
            <person name="Sun H."/>
            <person name="Tunlid A."/>
            <person name="Henrissat B."/>
            <person name="Grigoriev I.V."/>
            <person name="Hibbett D.S."/>
            <person name="Martin F."/>
            <person name="Nordberg H.P."/>
            <person name="Cantor M.N."/>
            <person name="Hua S.X."/>
        </authorList>
    </citation>
    <scope>NUCLEOTIDE SEQUENCE [LARGE SCALE GENOMIC DNA]</scope>
    <source>
        <strain evidence="5 6">Ve08.2h10</strain>
    </source>
</reference>
<dbReference type="InterPro" id="IPR011993">
    <property type="entry name" value="PH-like_dom_sf"/>
</dbReference>
<feature type="region of interest" description="Disordered" evidence="3">
    <location>
        <begin position="430"/>
        <end position="522"/>
    </location>
</feature>
<proteinExistence type="predicted"/>
<dbReference type="OrthoDB" id="185618at2759"/>
<dbReference type="Pfam" id="PF00638">
    <property type="entry name" value="Ran_BP1"/>
    <property type="match status" value="1"/>
</dbReference>
<feature type="compositionally biased region" description="Basic and acidic residues" evidence="3">
    <location>
        <begin position="229"/>
        <end position="244"/>
    </location>
</feature>
<gene>
    <name evidence="5" type="ORF">PAXRUDRAFT_825609</name>
</gene>
<name>A0A0D0DG25_9AGAM</name>
<dbReference type="SUPFAM" id="SSF50729">
    <property type="entry name" value="PH domain-like"/>
    <property type="match status" value="1"/>
</dbReference>
<feature type="compositionally biased region" description="Polar residues" evidence="3">
    <location>
        <begin position="288"/>
        <end position="301"/>
    </location>
</feature>
<feature type="compositionally biased region" description="Basic and acidic residues" evidence="3">
    <location>
        <begin position="192"/>
        <end position="209"/>
    </location>
</feature>
<evidence type="ECO:0000313" key="6">
    <source>
        <dbReference type="Proteomes" id="UP000054538"/>
    </source>
</evidence>
<evidence type="ECO:0000259" key="4">
    <source>
        <dbReference type="PROSITE" id="PS50196"/>
    </source>
</evidence>
<feature type="region of interest" description="Disordered" evidence="3">
    <location>
        <begin position="1"/>
        <end position="275"/>
    </location>
</feature>
<feature type="domain" description="RanBD1" evidence="4">
    <location>
        <begin position="510"/>
        <end position="584"/>
    </location>
</feature>
<dbReference type="PANTHER" id="PTHR23138">
    <property type="entry name" value="RAN BINDING PROTEIN"/>
    <property type="match status" value="1"/>
</dbReference>
<dbReference type="Proteomes" id="UP000054538">
    <property type="component" value="Unassembled WGS sequence"/>
</dbReference>
<dbReference type="AlphaFoldDB" id="A0A0D0DG25"/>
<feature type="compositionally biased region" description="Polar residues" evidence="3">
    <location>
        <begin position="211"/>
        <end position="224"/>
    </location>
</feature>
<sequence>MSDNVDDVCATVCNDPPSPSPSPDANECTEQTLPRKREREVSLEPATPKTAVALHASDVKSPAKRGRVHLDTTLEEDPVDVQSRSRSRTPSHPHSPALSVSPPHEVKVRQISQGVEDMKWQQSLPHQDEPESLDTEAEISSDKEHEIEATQVDLAEELIQVPPSSFTSNEDAAEEAEAEAEDMASSLPYTRRASESDGPEKVLKRKLADRGTSQGPENLPSTAIASIETAKRPRDDSDKDDNPRVPKRPSPPPEQEDKPSLAPETSTPKPGGFMAYASAASPFASVKGQNVFSGASPNNQFKKPPTSPSPTPSSLPIVTHTPFSSRFTQSPFAALSLSSPHTSLNQTPHSTAIKRTGFEAFVGSASPFAPASPISHTRSKSPFGNSSAKNTVLGRSKSPPRRVKMGMNPSPFSPYASGGVQAFSVPHPKRVRADSLNGGSSGGSLERKDESPLSLFRSSVSGEGSGSGEEEGTGNGDREDSDPPPSTFGEKLRASKDGEEELSEEEKERLTEQEVVTGEEEEETIHQVRGKLYTLCSQNQWKERGTGQLRLNVRRIDGGGARLVMRKEAVYTLLLNVTLFQGMRCFLAQDPRYIRFSVFEDGKTVHYNVRVSNAKIAMELLEEINANIPS</sequence>
<evidence type="ECO:0000256" key="3">
    <source>
        <dbReference type="SAM" id="MobiDB-lite"/>
    </source>
</evidence>
<organism evidence="5 6">
    <name type="scientific">Paxillus rubicundulus Ve08.2h10</name>
    <dbReference type="NCBI Taxonomy" id="930991"/>
    <lineage>
        <taxon>Eukaryota</taxon>
        <taxon>Fungi</taxon>
        <taxon>Dikarya</taxon>
        <taxon>Basidiomycota</taxon>
        <taxon>Agaricomycotina</taxon>
        <taxon>Agaricomycetes</taxon>
        <taxon>Agaricomycetidae</taxon>
        <taxon>Boletales</taxon>
        <taxon>Paxilineae</taxon>
        <taxon>Paxillaceae</taxon>
        <taxon>Paxillus</taxon>
    </lineage>
</organism>
<dbReference type="InterPro" id="IPR000156">
    <property type="entry name" value="Ran_bind_dom"/>
</dbReference>
<evidence type="ECO:0000256" key="1">
    <source>
        <dbReference type="ARBA" id="ARBA00004123"/>
    </source>
</evidence>
<dbReference type="SMART" id="SM00160">
    <property type="entry name" value="RanBD"/>
    <property type="match status" value="1"/>
</dbReference>
<feature type="compositionally biased region" description="Basic and acidic residues" evidence="3">
    <location>
        <begin position="33"/>
        <end position="42"/>
    </location>
</feature>
<feature type="region of interest" description="Disordered" evidence="3">
    <location>
        <begin position="372"/>
        <end position="412"/>
    </location>
</feature>
<dbReference type="PROSITE" id="PS50196">
    <property type="entry name" value="RANBD1"/>
    <property type="match status" value="1"/>
</dbReference>
<feature type="region of interest" description="Disordered" evidence="3">
    <location>
        <begin position="288"/>
        <end position="322"/>
    </location>
</feature>
<reference evidence="6" key="2">
    <citation type="submission" date="2015-01" db="EMBL/GenBank/DDBJ databases">
        <title>Evolutionary Origins and Diversification of the Mycorrhizal Mutualists.</title>
        <authorList>
            <consortium name="DOE Joint Genome Institute"/>
            <consortium name="Mycorrhizal Genomics Consortium"/>
            <person name="Kohler A."/>
            <person name="Kuo A."/>
            <person name="Nagy L.G."/>
            <person name="Floudas D."/>
            <person name="Copeland A."/>
            <person name="Barry K.W."/>
            <person name="Cichocki N."/>
            <person name="Veneault-Fourrey C."/>
            <person name="LaButti K."/>
            <person name="Lindquist E.A."/>
            <person name="Lipzen A."/>
            <person name="Lundell T."/>
            <person name="Morin E."/>
            <person name="Murat C."/>
            <person name="Riley R."/>
            <person name="Ohm R."/>
            <person name="Sun H."/>
            <person name="Tunlid A."/>
            <person name="Henrissat B."/>
            <person name="Grigoriev I.V."/>
            <person name="Hibbett D.S."/>
            <person name="Martin F."/>
        </authorList>
    </citation>
    <scope>NUCLEOTIDE SEQUENCE [LARGE SCALE GENOMIC DNA]</scope>
    <source>
        <strain evidence="6">Ve08.2h10</strain>
    </source>
</reference>
<dbReference type="InterPro" id="IPR045255">
    <property type="entry name" value="RanBP1-like"/>
</dbReference>
<dbReference type="HOGENOM" id="CLU_029557_0_0_1"/>
<keyword evidence="6" id="KW-1185">Reference proteome</keyword>